<reference evidence="7 8" key="1">
    <citation type="submission" date="2023-08" db="EMBL/GenBank/DDBJ databases">
        <title>Black Yeasts Isolated from many extreme environments.</title>
        <authorList>
            <person name="Coleine C."/>
            <person name="Stajich J.E."/>
            <person name="Selbmann L."/>
        </authorList>
    </citation>
    <scope>NUCLEOTIDE SEQUENCE [LARGE SCALE GENOMIC DNA]</scope>
    <source>
        <strain evidence="7 8">CCFEE 536</strain>
    </source>
</reference>
<dbReference type="EMBL" id="JAVRRA010009517">
    <property type="protein sequence ID" value="KAK5247549.1"/>
    <property type="molecule type" value="Genomic_DNA"/>
</dbReference>
<evidence type="ECO:0000256" key="2">
    <source>
        <dbReference type="ARBA" id="ARBA00022448"/>
    </source>
</evidence>
<gene>
    <name evidence="7" type="primary">SEC5_2</name>
    <name evidence="7" type="ORF">LTR16_006722</name>
</gene>
<comment type="caution">
    <text evidence="7">The sequence shown here is derived from an EMBL/GenBank/DDBJ whole genome shotgun (WGS) entry which is preliminary data.</text>
</comment>
<protein>
    <recommendedName>
        <fullName evidence="4">Exocyst complex component SEC5</fullName>
    </recommendedName>
</protein>
<accession>A0ABR0LVP0</accession>
<name>A0ABR0LVP0_9PEZI</name>
<evidence type="ECO:0000256" key="4">
    <source>
        <dbReference type="RuleBase" id="RU365069"/>
    </source>
</evidence>
<keyword evidence="4" id="KW-0653">Protein transport</keyword>
<feature type="compositionally biased region" description="Polar residues" evidence="5">
    <location>
        <begin position="46"/>
        <end position="65"/>
    </location>
</feature>
<evidence type="ECO:0000256" key="1">
    <source>
        <dbReference type="ARBA" id="ARBA00010578"/>
    </source>
</evidence>
<keyword evidence="3 4" id="KW-0268">Exocytosis</keyword>
<feature type="domain" description="Exocyst complex component EXOC2/Sec5 N-terminal" evidence="6">
    <location>
        <begin position="2"/>
        <end position="352"/>
    </location>
</feature>
<feature type="compositionally biased region" description="Basic residues" evidence="5">
    <location>
        <begin position="36"/>
        <end position="45"/>
    </location>
</feature>
<dbReference type="InterPro" id="IPR039481">
    <property type="entry name" value="EXOC2/Sec5_N_dom"/>
</dbReference>
<proteinExistence type="inferred from homology"/>
<evidence type="ECO:0000259" key="6">
    <source>
        <dbReference type="Pfam" id="PF15469"/>
    </source>
</evidence>
<keyword evidence="8" id="KW-1185">Reference proteome</keyword>
<comment type="function">
    <text evidence="4">Component of the exocyst complex involved in the docking of exocytic vesicles with fusion sites on the plasma membrane.</text>
</comment>
<comment type="similarity">
    <text evidence="1 4">Belongs to the SEC5 family.</text>
</comment>
<dbReference type="InterPro" id="IPR029175">
    <property type="entry name" value="EXOC2/Sec5"/>
</dbReference>
<comment type="subunit">
    <text evidence="4">Component of the exocyst complex.</text>
</comment>
<dbReference type="PANTHER" id="PTHR13043:SF1">
    <property type="entry name" value="EXOCYST COMPLEX COMPONENT 2"/>
    <property type="match status" value="1"/>
</dbReference>
<evidence type="ECO:0000256" key="3">
    <source>
        <dbReference type="ARBA" id="ARBA00022483"/>
    </source>
</evidence>
<dbReference type="PANTHER" id="PTHR13043">
    <property type="entry name" value="EXOCYST COMPLEX COMPONENT SEC5"/>
    <property type="match status" value="1"/>
</dbReference>
<dbReference type="Pfam" id="PF15469">
    <property type="entry name" value="Sec5"/>
    <property type="match status" value="1"/>
</dbReference>
<keyword evidence="2 4" id="KW-0813">Transport</keyword>
<evidence type="ECO:0000256" key="5">
    <source>
        <dbReference type="SAM" id="MobiDB-lite"/>
    </source>
</evidence>
<sequence length="361" mass="40615">VLVESNFERFVRAKATIDNVYTEMRNQGAEPETRPGRKPHSRHTSKSSAHFRTASGPLSPTQNKTPLGDKKKNALTKDSEYGVQGIKAPLIEVAVKAEEVWGPALGGREREESLKAVLATVEKYSGIFEVGASIQGSIKRNDYETLVEEYTRARKYAIDAKAIADSAVQNQSPLTDPQTHQIIVTARMWSDVEDQITLFKREIWKRLAATHTDKEILDDNRPEAHLELIGILLELGVDENPIWIWLLSRYDYLRNKIIRTSERYRVKIEVMRRRLANEDRPSLRLAATSLRSAAAQSGKERPNTTDAPKIAEFWEQTHTAMNVMLSVQGGRLGEVIESWEAAQSFIDGNVQKTLPVGIDGQ</sequence>
<feature type="compositionally biased region" description="Basic and acidic residues" evidence="5">
    <location>
        <begin position="67"/>
        <end position="76"/>
    </location>
</feature>
<evidence type="ECO:0000313" key="8">
    <source>
        <dbReference type="Proteomes" id="UP001357485"/>
    </source>
</evidence>
<evidence type="ECO:0000313" key="7">
    <source>
        <dbReference type="EMBL" id="KAK5247549.1"/>
    </source>
</evidence>
<organism evidence="7 8">
    <name type="scientific">Cryomyces antarcticus</name>
    <dbReference type="NCBI Taxonomy" id="329879"/>
    <lineage>
        <taxon>Eukaryota</taxon>
        <taxon>Fungi</taxon>
        <taxon>Dikarya</taxon>
        <taxon>Ascomycota</taxon>
        <taxon>Pezizomycotina</taxon>
        <taxon>Dothideomycetes</taxon>
        <taxon>Dothideomycetes incertae sedis</taxon>
        <taxon>Cryomyces</taxon>
    </lineage>
</organism>
<dbReference type="Proteomes" id="UP001357485">
    <property type="component" value="Unassembled WGS sequence"/>
</dbReference>
<feature type="non-terminal residue" evidence="7">
    <location>
        <position position="361"/>
    </location>
</feature>
<feature type="non-terminal residue" evidence="7">
    <location>
        <position position="1"/>
    </location>
</feature>
<feature type="region of interest" description="Disordered" evidence="5">
    <location>
        <begin position="23"/>
        <end position="76"/>
    </location>
</feature>